<sequence length="362" mass="39574">MPSSASRRAPPGSWCVACPVTCETCSDSPDASPGCAAGPRRRSCSTRRVPPSRAVSARHEPVLVAEVLGFLCNGPGLYLDATLGDGGHAEALLEAEPGARLLGNDRDAASLAFARERLARFGERVMLSHGTFRELPEALARAGTEPLTGALFDLGLSSRQVDDAARGMSYRLEGPLDLRMDPDRGEPVARRLARVSEEELEVVLRERGDVPQARRLSRAIVAAARSGALATTGSLAALAGRGLSGRERTRRLSQVFQALRMWVNEEGEDLEAALAWLERALRPGGVVVTLSYHSGEDRRIKRTLRGTPVALPRRLPETSTMRPPERPWQELTRRVVTPSRREQTSNPRSRSARLRAFRRIQE</sequence>
<feature type="binding site" evidence="6">
    <location>
        <position position="132"/>
    </location>
    <ligand>
        <name>S-adenosyl-L-methionine</name>
        <dbReference type="ChEBI" id="CHEBI:59789"/>
    </ligand>
</feature>
<dbReference type="InterPro" id="IPR002903">
    <property type="entry name" value="RsmH"/>
</dbReference>
<name>A0A538TV40_UNCEI</name>
<comment type="subcellular location">
    <subcellularLocation>
        <location evidence="6">Cytoplasm</location>
    </subcellularLocation>
</comment>
<reference evidence="7 8" key="1">
    <citation type="journal article" date="2019" name="Nat. Microbiol.">
        <title>Mediterranean grassland soil C-N compound turnover is dependent on rainfall and depth, and is mediated by genomically divergent microorganisms.</title>
        <authorList>
            <person name="Diamond S."/>
            <person name="Andeer P.F."/>
            <person name="Li Z."/>
            <person name="Crits-Christoph A."/>
            <person name="Burstein D."/>
            <person name="Anantharaman K."/>
            <person name="Lane K.R."/>
            <person name="Thomas B.C."/>
            <person name="Pan C."/>
            <person name="Northen T.R."/>
            <person name="Banfield J.F."/>
        </authorList>
    </citation>
    <scope>NUCLEOTIDE SEQUENCE [LARGE SCALE GENOMIC DNA]</scope>
    <source>
        <strain evidence="7">WS_8</strain>
    </source>
</reference>
<keyword evidence="2 6" id="KW-0698">rRNA processing</keyword>
<accession>A0A538TV40</accession>
<dbReference type="PANTHER" id="PTHR11265:SF0">
    <property type="entry name" value="12S RRNA N4-METHYLCYTIDINE METHYLTRANSFERASE"/>
    <property type="match status" value="1"/>
</dbReference>
<evidence type="ECO:0000256" key="2">
    <source>
        <dbReference type="ARBA" id="ARBA00022552"/>
    </source>
</evidence>
<dbReference type="AlphaFoldDB" id="A0A538TV40"/>
<dbReference type="Gene3D" id="1.10.150.170">
    <property type="entry name" value="Putative methyltransferase TM0872, insert domain"/>
    <property type="match status" value="1"/>
</dbReference>
<organism evidence="7 8">
    <name type="scientific">Eiseniibacteriota bacterium</name>
    <dbReference type="NCBI Taxonomy" id="2212470"/>
    <lineage>
        <taxon>Bacteria</taxon>
        <taxon>Candidatus Eiseniibacteriota</taxon>
    </lineage>
</organism>
<keyword evidence="4 6" id="KW-0808">Transferase</keyword>
<dbReference type="SUPFAM" id="SSF81799">
    <property type="entry name" value="Putative methyltransferase TM0872, insert domain"/>
    <property type="match status" value="1"/>
</dbReference>
<dbReference type="GO" id="GO:0070475">
    <property type="term" value="P:rRNA base methylation"/>
    <property type="evidence" value="ECO:0007669"/>
    <property type="project" value="UniProtKB-UniRule"/>
</dbReference>
<proteinExistence type="inferred from homology"/>
<evidence type="ECO:0000256" key="1">
    <source>
        <dbReference type="ARBA" id="ARBA00010396"/>
    </source>
</evidence>
<comment type="catalytic activity">
    <reaction evidence="6">
        <text>cytidine(1402) in 16S rRNA + S-adenosyl-L-methionine = N(4)-methylcytidine(1402) in 16S rRNA + S-adenosyl-L-homocysteine + H(+)</text>
        <dbReference type="Rhea" id="RHEA:42928"/>
        <dbReference type="Rhea" id="RHEA-COMP:10286"/>
        <dbReference type="Rhea" id="RHEA-COMP:10287"/>
        <dbReference type="ChEBI" id="CHEBI:15378"/>
        <dbReference type="ChEBI" id="CHEBI:57856"/>
        <dbReference type="ChEBI" id="CHEBI:59789"/>
        <dbReference type="ChEBI" id="CHEBI:74506"/>
        <dbReference type="ChEBI" id="CHEBI:82748"/>
        <dbReference type="EC" id="2.1.1.199"/>
    </reaction>
</comment>
<dbReference type="SUPFAM" id="SSF53335">
    <property type="entry name" value="S-adenosyl-L-methionine-dependent methyltransferases"/>
    <property type="match status" value="1"/>
</dbReference>
<dbReference type="PANTHER" id="PTHR11265">
    <property type="entry name" value="S-ADENOSYL-METHYLTRANSFERASE MRAW"/>
    <property type="match status" value="1"/>
</dbReference>
<feature type="binding site" evidence="6">
    <location>
        <begin position="86"/>
        <end position="88"/>
    </location>
    <ligand>
        <name>S-adenosyl-L-methionine</name>
        <dbReference type="ChEBI" id="CHEBI:59789"/>
    </ligand>
</feature>
<dbReference type="HAMAP" id="MF_01007">
    <property type="entry name" value="16SrRNA_methyltr_H"/>
    <property type="match status" value="1"/>
</dbReference>
<evidence type="ECO:0000256" key="6">
    <source>
        <dbReference type="HAMAP-Rule" id="MF_01007"/>
    </source>
</evidence>
<feature type="binding site" evidence="6">
    <location>
        <position position="160"/>
    </location>
    <ligand>
        <name>S-adenosyl-L-methionine</name>
        <dbReference type="ChEBI" id="CHEBI:59789"/>
    </ligand>
</feature>
<protein>
    <recommendedName>
        <fullName evidence="6">Ribosomal RNA small subunit methyltransferase H</fullName>
        <ecNumber evidence="6">2.1.1.199</ecNumber>
    </recommendedName>
    <alternativeName>
        <fullName evidence="6">16S rRNA m(4)C1402 methyltransferase</fullName>
    </alternativeName>
    <alternativeName>
        <fullName evidence="6">rRNA (cytosine-N(4)-)-methyltransferase RsmH</fullName>
    </alternativeName>
</protein>
<keyword evidence="6" id="KW-0963">Cytoplasm</keyword>
<evidence type="ECO:0000313" key="7">
    <source>
        <dbReference type="EMBL" id="TMQ67492.1"/>
    </source>
</evidence>
<evidence type="ECO:0000256" key="3">
    <source>
        <dbReference type="ARBA" id="ARBA00022603"/>
    </source>
</evidence>
<dbReference type="NCBIfam" id="TIGR00006">
    <property type="entry name" value="16S rRNA (cytosine(1402)-N(4))-methyltransferase RsmH"/>
    <property type="match status" value="1"/>
</dbReference>
<dbReference type="Proteomes" id="UP000316609">
    <property type="component" value="Unassembled WGS sequence"/>
</dbReference>
<keyword evidence="3 6" id="KW-0489">Methyltransferase</keyword>
<comment type="caution">
    <text evidence="7">The sequence shown here is derived from an EMBL/GenBank/DDBJ whole genome shotgun (WGS) entry which is preliminary data.</text>
</comment>
<feature type="binding site" evidence="6">
    <location>
        <position position="105"/>
    </location>
    <ligand>
        <name>S-adenosyl-L-methionine</name>
        <dbReference type="ChEBI" id="CHEBI:59789"/>
    </ligand>
</feature>
<dbReference type="GO" id="GO:0071424">
    <property type="term" value="F:rRNA (cytosine-N4-)-methyltransferase activity"/>
    <property type="evidence" value="ECO:0007669"/>
    <property type="project" value="UniProtKB-UniRule"/>
</dbReference>
<evidence type="ECO:0000256" key="5">
    <source>
        <dbReference type="ARBA" id="ARBA00022691"/>
    </source>
</evidence>
<comment type="similarity">
    <text evidence="1 6">Belongs to the methyltransferase superfamily. RsmH family.</text>
</comment>
<keyword evidence="5 6" id="KW-0949">S-adenosyl-L-methionine</keyword>
<dbReference type="Pfam" id="PF01795">
    <property type="entry name" value="Methyltransf_5"/>
    <property type="match status" value="1"/>
</dbReference>
<dbReference type="InterPro" id="IPR029063">
    <property type="entry name" value="SAM-dependent_MTases_sf"/>
</dbReference>
<comment type="function">
    <text evidence="6">Specifically methylates the N4 position of cytidine in position 1402 (C1402) of 16S rRNA.</text>
</comment>
<feature type="binding site" evidence="6">
    <location>
        <position position="153"/>
    </location>
    <ligand>
        <name>S-adenosyl-L-methionine</name>
        <dbReference type="ChEBI" id="CHEBI:59789"/>
    </ligand>
</feature>
<dbReference type="Gene3D" id="3.40.50.150">
    <property type="entry name" value="Vaccinia Virus protein VP39"/>
    <property type="match status" value="1"/>
</dbReference>
<dbReference type="InterPro" id="IPR023397">
    <property type="entry name" value="SAM-dep_MeTrfase_MraW_recog"/>
</dbReference>
<gene>
    <name evidence="6 7" type="primary">rsmH</name>
    <name evidence="7" type="ORF">E6K78_04655</name>
</gene>
<evidence type="ECO:0000256" key="4">
    <source>
        <dbReference type="ARBA" id="ARBA00022679"/>
    </source>
</evidence>
<dbReference type="EC" id="2.1.1.199" evidence="6"/>
<evidence type="ECO:0000313" key="8">
    <source>
        <dbReference type="Proteomes" id="UP000316609"/>
    </source>
</evidence>
<dbReference type="EMBL" id="VBOY01000038">
    <property type="protein sequence ID" value="TMQ67492.1"/>
    <property type="molecule type" value="Genomic_DNA"/>
</dbReference>
<dbReference type="GO" id="GO:0005737">
    <property type="term" value="C:cytoplasm"/>
    <property type="evidence" value="ECO:0007669"/>
    <property type="project" value="UniProtKB-SubCell"/>
</dbReference>
<dbReference type="PIRSF" id="PIRSF004486">
    <property type="entry name" value="MraW"/>
    <property type="match status" value="1"/>
</dbReference>